<protein>
    <submittedName>
        <fullName evidence="9">Adenosine deaminase</fullName>
    </submittedName>
</protein>
<dbReference type="PANTHER" id="PTHR11409:SF42">
    <property type="entry name" value="ADENOSINE DEAMINASE-LIKE PROTEIN"/>
    <property type="match status" value="1"/>
</dbReference>
<evidence type="ECO:0000256" key="5">
    <source>
        <dbReference type="ARBA" id="ARBA00022833"/>
    </source>
</evidence>
<proteinExistence type="inferred from homology"/>
<evidence type="ECO:0000259" key="8">
    <source>
        <dbReference type="Pfam" id="PF00962"/>
    </source>
</evidence>
<gene>
    <name evidence="9" type="ORF">D0Z07_7173</name>
</gene>
<comment type="cofactor">
    <cofactor evidence="1">
        <name>Zn(2+)</name>
        <dbReference type="ChEBI" id="CHEBI:29105"/>
    </cofactor>
</comment>
<dbReference type="Proteomes" id="UP000785200">
    <property type="component" value="Unassembled WGS sequence"/>
</dbReference>
<dbReference type="InterPro" id="IPR006330">
    <property type="entry name" value="Ado/ade_deaminase"/>
</dbReference>
<dbReference type="GO" id="GO:0009117">
    <property type="term" value="P:nucleotide metabolic process"/>
    <property type="evidence" value="ECO:0007669"/>
    <property type="project" value="UniProtKB-KW"/>
</dbReference>
<comment type="similarity">
    <text evidence="2">Belongs to the metallo-dependent hydrolases superfamily. Adenosine and AMP deaminases family.</text>
</comment>
<evidence type="ECO:0000313" key="9">
    <source>
        <dbReference type="EMBL" id="KAG0647202.1"/>
    </source>
</evidence>
<dbReference type="PANTHER" id="PTHR11409">
    <property type="entry name" value="ADENOSINE DEAMINASE"/>
    <property type="match status" value="1"/>
</dbReference>
<comment type="caution">
    <text evidence="9">The sequence shown here is derived from an EMBL/GenBank/DDBJ whole genome shotgun (WGS) entry which is preliminary data.</text>
</comment>
<name>A0A9P7AV13_9HELO</name>
<evidence type="ECO:0000256" key="7">
    <source>
        <dbReference type="ARBA" id="ARBA00048787"/>
    </source>
</evidence>
<evidence type="ECO:0000256" key="1">
    <source>
        <dbReference type="ARBA" id="ARBA00001947"/>
    </source>
</evidence>
<keyword evidence="5" id="KW-0862">Zinc</keyword>
<dbReference type="AlphaFoldDB" id="A0A9P7AV13"/>
<dbReference type="GO" id="GO:0046103">
    <property type="term" value="P:inosine biosynthetic process"/>
    <property type="evidence" value="ECO:0007669"/>
    <property type="project" value="TreeGrafter"/>
</dbReference>
<dbReference type="Pfam" id="PF00962">
    <property type="entry name" value="A_deaminase"/>
    <property type="match status" value="1"/>
</dbReference>
<evidence type="ECO:0000256" key="6">
    <source>
        <dbReference type="ARBA" id="ARBA00023080"/>
    </source>
</evidence>
<dbReference type="OrthoDB" id="272271at2759"/>
<evidence type="ECO:0000256" key="3">
    <source>
        <dbReference type="ARBA" id="ARBA00022723"/>
    </source>
</evidence>
<feature type="domain" description="Adenosine deaminase" evidence="8">
    <location>
        <begin position="23"/>
        <end position="287"/>
    </location>
</feature>
<dbReference type="InterPro" id="IPR032466">
    <property type="entry name" value="Metal_Hydrolase"/>
</dbReference>
<keyword evidence="4" id="KW-0378">Hydrolase</keyword>
<reference evidence="9" key="1">
    <citation type="submission" date="2019-07" db="EMBL/GenBank/DDBJ databases">
        <title>Hyphodiscus hymeniophilus genome sequencing and assembly.</title>
        <authorList>
            <person name="Kramer G."/>
            <person name="Nodwell J."/>
        </authorList>
    </citation>
    <scope>NUCLEOTIDE SEQUENCE</scope>
    <source>
        <strain evidence="9">ATCC 34498</strain>
    </source>
</reference>
<evidence type="ECO:0000256" key="4">
    <source>
        <dbReference type="ARBA" id="ARBA00022801"/>
    </source>
</evidence>
<dbReference type="GO" id="GO:0006154">
    <property type="term" value="P:adenosine catabolic process"/>
    <property type="evidence" value="ECO:0007669"/>
    <property type="project" value="TreeGrafter"/>
</dbReference>
<keyword evidence="10" id="KW-1185">Reference proteome</keyword>
<comment type="catalytic activity">
    <reaction evidence="7">
        <text>N(6)-methyl-AMP + H2O + H(+) = IMP + methylamine</text>
        <dbReference type="Rhea" id="RHEA:16001"/>
        <dbReference type="ChEBI" id="CHEBI:15377"/>
        <dbReference type="ChEBI" id="CHEBI:15378"/>
        <dbReference type="ChEBI" id="CHEBI:58053"/>
        <dbReference type="ChEBI" id="CHEBI:59338"/>
        <dbReference type="ChEBI" id="CHEBI:144842"/>
    </reaction>
    <physiologicalReaction direction="left-to-right" evidence="7">
        <dbReference type="Rhea" id="RHEA:16002"/>
    </physiologicalReaction>
</comment>
<keyword evidence="6" id="KW-0546">Nucleotide metabolism</keyword>
<keyword evidence="3" id="KW-0479">Metal-binding</keyword>
<accession>A0A9P7AV13</accession>
<dbReference type="GO" id="GO:0004000">
    <property type="term" value="F:adenosine deaminase activity"/>
    <property type="evidence" value="ECO:0007669"/>
    <property type="project" value="TreeGrafter"/>
</dbReference>
<dbReference type="Gene3D" id="3.20.20.140">
    <property type="entry name" value="Metal-dependent hydrolases"/>
    <property type="match status" value="1"/>
</dbReference>
<dbReference type="InterPro" id="IPR001365">
    <property type="entry name" value="A_deaminase_dom"/>
</dbReference>
<evidence type="ECO:0000313" key="10">
    <source>
        <dbReference type="Proteomes" id="UP000785200"/>
    </source>
</evidence>
<dbReference type="GO" id="GO:0046872">
    <property type="term" value="F:metal ion binding"/>
    <property type="evidence" value="ECO:0007669"/>
    <property type="project" value="UniProtKB-KW"/>
</dbReference>
<dbReference type="SUPFAM" id="SSF51556">
    <property type="entry name" value="Metallo-dependent hydrolases"/>
    <property type="match status" value="1"/>
</dbReference>
<dbReference type="EMBL" id="VNKQ01000013">
    <property type="protein sequence ID" value="KAG0647202.1"/>
    <property type="molecule type" value="Genomic_DNA"/>
</dbReference>
<sequence length="298" mass="33626">MSEEPDLGLEDPLIAMCDKYTHKELINNVSAVKIATEQTLRDFEADGVVHCEIRTTPRAFEQTNMSKDNYVDTIVGVIERHNIQSTKMKAYLILSIDRRNTVAEADEVVDLALKYQSRGVIGVDLCGDSLCGDISIFKPSYARAKEHGLHITLHFGEEPSCVPELMTLLSYNPTRLGHLLFISDEAREEIIRRKLGIELCLTSNIKGPHIPSYEKHHLPQWLKEDCPIALCTDNAGVNDTPGSTEYFLASKYFSLSYFRLWKIAMSGVDATFVSDAEKKALRSKFVEWKEGPGSRWIK</sequence>
<organism evidence="9 10">
    <name type="scientific">Hyphodiscus hymeniophilus</name>
    <dbReference type="NCBI Taxonomy" id="353542"/>
    <lineage>
        <taxon>Eukaryota</taxon>
        <taxon>Fungi</taxon>
        <taxon>Dikarya</taxon>
        <taxon>Ascomycota</taxon>
        <taxon>Pezizomycotina</taxon>
        <taxon>Leotiomycetes</taxon>
        <taxon>Helotiales</taxon>
        <taxon>Hyphodiscaceae</taxon>
        <taxon>Hyphodiscus</taxon>
    </lineage>
</organism>
<evidence type="ECO:0000256" key="2">
    <source>
        <dbReference type="ARBA" id="ARBA00006676"/>
    </source>
</evidence>